<dbReference type="GO" id="GO:0046872">
    <property type="term" value="F:metal ion binding"/>
    <property type="evidence" value="ECO:0007669"/>
    <property type="project" value="InterPro"/>
</dbReference>
<organism evidence="7 8">
    <name type="scientific">Trypanosoma cruzi Dm28c</name>
    <dbReference type="NCBI Taxonomy" id="1416333"/>
    <lineage>
        <taxon>Eukaryota</taxon>
        <taxon>Discoba</taxon>
        <taxon>Euglenozoa</taxon>
        <taxon>Kinetoplastea</taxon>
        <taxon>Metakinetoplastina</taxon>
        <taxon>Trypanosomatida</taxon>
        <taxon>Trypanosomatidae</taxon>
        <taxon>Trypanosoma</taxon>
        <taxon>Schizotrypanum</taxon>
    </lineage>
</organism>
<comment type="caution">
    <text evidence="7">The sequence shown here is derived from an EMBL/GenBank/DDBJ whole genome shotgun (WGS) entry which is preliminary data.</text>
</comment>
<dbReference type="VEuPathDB" id="TriTrypDB:TCDM_07457"/>
<keyword evidence="5" id="KW-0812">Transmembrane</keyword>
<dbReference type="InterPro" id="IPR011761">
    <property type="entry name" value="ATP-grasp"/>
</dbReference>
<gene>
    <name evidence="7" type="ORF">TCDM_07457</name>
</gene>
<evidence type="ECO:0000256" key="2">
    <source>
        <dbReference type="ARBA" id="ARBA00022741"/>
    </source>
</evidence>
<protein>
    <recommendedName>
        <fullName evidence="6">ATP-grasp domain-containing protein</fullName>
    </recommendedName>
</protein>
<feature type="transmembrane region" description="Helical" evidence="5">
    <location>
        <begin position="51"/>
        <end position="70"/>
    </location>
</feature>
<dbReference type="PROSITE" id="PS50975">
    <property type="entry name" value="ATP_GRASP"/>
    <property type="match status" value="1"/>
</dbReference>
<dbReference type="Proteomes" id="UP000017861">
    <property type="component" value="Unassembled WGS sequence"/>
</dbReference>
<dbReference type="Pfam" id="PF13535">
    <property type="entry name" value="ATP-grasp_4"/>
    <property type="match status" value="1"/>
</dbReference>
<dbReference type="OrthoDB" id="434648at2759"/>
<dbReference type="Gene3D" id="3.30.470.20">
    <property type="entry name" value="ATP-grasp fold, B domain"/>
    <property type="match status" value="1"/>
</dbReference>
<keyword evidence="3 4" id="KW-0067">ATP-binding</keyword>
<evidence type="ECO:0000256" key="4">
    <source>
        <dbReference type="PROSITE-ProRule" id="PRU00409"/>
    </source>
</evidence>
<dbReference type="InterPro" id="IPR052032">
    <property type="entry name" value="ATP-dep_AA_Ligase"/>
</dbReference>
<evidence type="ECO:0000259" key="6">
    <source>
        <dbReference type="PROSITE" id="PS50975"/>
    </source>
</evidence>
<evidence type="ECO:0000313" key="7">
    <source>
        <dbReference type="EMBL" id="ESS64472.1"/>
    </source>
</evidence>
<reference evidence="7 8" key="1">
    <citation type="journal article" date="2014" name="Genome Announc.">
        <title>Trypanosoma cruzi Clone Dm28c Draft Genome Sequence.</title>
        <authorList>
            <person name="Grisard E.C."/>
            <person name="Teixeira S.M."/>
            <person name="de Almeida L.G."/>
            <person name="Stoco P.H."/>
            <person name="Gerber A.L."/>
            <person name="Talavera-Lopez C."/>
            <person name="Lima O.C."/>
            <person name="Andersson B."/>
            <person name="de Vasconcelos A.T."/>
        </authorList>
    </citation>
    <scope>NUCLEOTIDE SEQUENCE [LARGE SCALE GENOMIC DNA]</scope>
    <source>
        <strain evidence="7 8">Dm28c</strain>
    </source>
</reference>
<evidence type="ECO:0000256" key="3">
    <source>
        <dbReference type="ARBA" id="ARBA00022840"/>
    </source>
</evidence>
<dbReference type="GO" id="GO:0016874">
    <property type="term" value="F:ligase activity"/>
    <property type="evidence" value="ECO:0007669"/>
    <property type="project" value="UniProtKB-KW"/>
</dbReference>
<evidence type="ECO:0000313" key="8">
    <source>
        <dbReference type="Proteomes" id="UP000017861"/>
    </source>
</evidence>
<dbReference type="EMBL" id="AYLP01000089">
    <property type="protein sequence ID" value="ESS64472.1"/>
    <property type="molecule type" value="Genomic_DNA"/>
</dbReference>
<proteinExistence type="predicted"/>
<feature type="domain" description="ATP-grasp" evidence="6">
    <location>
        <begin position="358"/>
        <end position="599"/>
    </location>
</feature>
<dbReference type="PANTHER" id="PTHR43585:SF2">
    <property type="entry name" value="ATP-GRASP ENZYME FSQD"/>
    <property type="match status" value="1"/>
</dbReference>
<name>V5BEJ5_TRYCR</name>
<sequence>MLRHMAGAVIPSSCDCSLSLFVCVFLCVCLSRHVHSPRWGIETALPNCIKTLSFVFPLFPLFFSIFLPPLCLRPALRHRFGLGFIHGLNDILVEVRLEPLIVYAENKKKLRATAEMTQSNIDQRAYETLRRLGCSEETASRLLYRWWPDIEGCVEELRRRRMPSLMALEVFSQQRNYFRNLSKSMLPIGKTQLPCFREEHLDEPSSGYPTLTWGEVAERINSSPEVEIFFLDVESGIITDFDSYEEYYQNNILAEGFMDIVAFTTTVDGLVPLVDYLHARHFGGMLPPRACTLRGPCVLSSNGRSINFTSGISLGNDVTRTIRSEQVILQPPRRRTRILLGNDVLTSVKQRQDKDGMQRALKAHGLTHIRGISGFSAADAKRWRREQKIPFPVIVKPVSGAGSELVTICYSDEEIDTAFSLTRNVRTTQMTDASHMLLQEYIEGQEYVVNIVSYNGKHVVSDVWKSWKYPISLYSTRLLPSVEERLRREYKCTGRGRLPVQQNSTALLYDRIEFVHNLSELDPSSEVRRVVAYTLQCVDALGMRQGCSHCEVRIDNRFGSVSQGMPILIELNPRMLGDTPRATPLVGYDQYMLLMYLVLSAAAIPEETFSPVHCCSHNSDDGRRKEEDMQGLLPWPPAPLLYKSLANEVSCHVVFLRAAECSVVCNPCIHDIIALPTFAYFTRGNIFDHLGKLGTLTSVEKTVDLLTSPVACVLIGPVEEIRRDTEYIRRVENKELTAWLPLLNAALELRPAFQGQASTFPCPCSETSSDTKLAKKERKLRPANNASSFNAAVDEVVSFFTRMELPLFVPVDYFLKLKTLGLEHLVLGVSGGAKDNA</sequence>
<dbReference type="AlphaFoldDB" id="V5BEJ5"/>
<dbReference type="GO" id="GO:0005524">
    <property type="term" value="F:ATP binding"/>
    <property type="evidence" value="ECO:0007669"/>
    <property type="project" value="UniProtKB-UniRule"/>
</dbReference>
<evidence type="ECO:0000256" key="1">
    <source>
        <dbReference type="ARBA" id="ARBA00022598"/>
    </source>
</evidence>
<evidence type="ECO:0000256" key="5">
    <source>
        <dbReference type="SAM" id="Phobius"/>
    </source>
</evidence>
<dbReference type="PANTHER" id="PTHR43585">
    <property type="entry name" value="FUMIPYRROLE BIOSYNTHESIS PROTEIN C"/>
    <property type="match status" value="1"/>
</dbReference>
<keyword evidence="1" id="KW-0436">Ligase</keyword>
<accession>V5BEJ5</accession>
<keyword evidence="5" id="KW-0472">Membrane</keyword>
<keyword evidence="2 4" id="KW-0547">Nucleotide-binding</keyword>
<keyword evidence="5" id="KW-1133">Transmembrane helix</keyword>
<dbReference type="SUPFAM" id="SSF56059">
    <property type="entry name" value="Glutathione synthetase ATP-binding domain-like"/>
    <property type="match status" value="1"/>
</dbReference>